<evidence type="ECO:0000313" key="5">
    <source>
        <dbReference type="Proteomes" id="UP000093561"/>
    </source>
</evidence>
<dbReference type="GO" id="GO:0042302">
    <property type="term" value="F:structural constituent of cuticle"/>
    <property type="evidence" value="ECO:0007669"/>
    <property type="project" value="InterPro"/>
</dbReference>
<dbReference type="Proteomes" id="UP000093561">
    <property type="component" value="Unassembled WGS sequence"/>
</dbReference>
<reference evidence="5" key="1">
    <citation type="submission" date="2015-03" db="EMBL/GenBank/DDBJ databases">
        <title>Wuchereria bancrofti Genome Sequencing Papua New Guinea Strain.</title>
        <authorList>
            <person name="Small S.T."/>
            <person name="Serre D."/>
            <person name="Zimmerman P.A."/>
        </authorList>
    </citation>
    <scope>NUCLEOTIDE SEQUENCE [LARGE SCALE GENOMIC DNA]</scope>
    <source>
        <strain evidence="5">pt0022</strain>
    </source>
</reference>
<keyword evidence="3" id="KW-1133">Transmembrane helix</keyword>
<keyword evidence="1" id="KW-0677">Repeat</keyword>
<feature type="transmembrane region" description="Helical" evidence="3">
    <location>
        <begin position="41"/>
        <end position="65"/>
    </location>
</feature>
<dbReference type="PANTHER" id="PTHR24637">
    <property type="entry name" value="COLLAGEN"/>
    <property type="match status" value="1"/>
</dbReference>
<evidence type="ECO:0000259" key="4">
    <source>
        <dbReference type="SMART" id="SM01088"/>
    </source>
</evidence>
<dbReference type="Pfam" id="PF01391">
    <property type="entry name" value="Collagen"/>
    <property type="match status" value="2"/>
</dbReference>
<feature type="compositionally biased region" description="Low complexity" evidence="2">
    <location>
        <begin position="269"/>
        <end position="281"/>
    </location>
</feature>
<dbReference type="WBParaSite" id="mrna-Wban_00021">
    <property type="protein sequence ID" value="mrna-Wban_00021"/>
    <property type="gene ID" value="Wban_00021"/>
</dbReference>
<reference evidence="5" key="2">
    <citation type="journal article" date="2016" name="Mol. Ecol.">
        <title>Population genomics of the filarial nematode parasite Wuchereria bancrofti from mosquitoes.</title>
        <authorList>
            <person name="Small S.T."/>
            <person name="Reimer L.J."/>
            <person name="Tisch D.J."/>
            <person name="King C.L."/>
            <person name="Christensen B.M."/>
            <person name="Siba P.M."/>
            <person name="Kazura J.W."/>
            <person name="Serre D."/>
            <person name="Zimmerman P.A."/>
        </authorList>
    </citation>
    <scope>NUCLEOTIDE SEQUENCE</scope>
    <source>
        <strain evidence="5">pt0022</strain>
    </source>
</reference>
<dbReference type="PANTHER" id="PTHR24637:SF365">
    <property type="entry name" value="NEMATODE CUTICLE COLLAGEN N-TERMINAL DOMAIN-CONTAINING PROTEIN"/>
    <property type="match status" value="1"/>
</dbReference>
<protein>
    <recommendedName>
        <fullName evidence="4">Nematode cuticle collagen N-terminal domain-containing protein</fullName>
    </recommendedName>
</protein>
<accession>A0AAF5PFQ8</accession>
<evidence type="ECO:0000313" key="6">
    <source>
        <dbReference type="WBParaSite" id="mrna-Wban_00021"/>
    </source>
</evidence>
<dbReference type="InterPro" id="IPR008160">
    <property type="entry name" value="Collagen"/>
</dbReference>
<proteinExistence type="predicted"/>
<dbReference type="SMART" id="SM01088">
    <property type="entry name" value="Col_cuticle_N"/>
    <property type="match status" value="1"/>
</dbReference>
<sequence length="377" mass="40389">MNSKEDLMDDKVKVINLKDEEEKHLYHSDIFTETDMKHFRLVAFIAVTLSTVTMLSCIILMPISYQYVQKVQSTMQNDMEFCKSRNRDFWTTIWNVQHRKERSSGIRFIRSTQSQKKYNRWLFGYRNDGSNINELYQNHMRLQQPYGNDAYDGDESKKSSVGDGYDGIYDGRHAKKKDKCCCQIGKPGLPGQPGIDGENGLDGQPGPDGIPGEGVEQDYSAPVLAPCIRECPPGLPGPPGFPGDKGPRGYAGEIGEPGIPGKPGEKGLPGKQGPKGPPGIMGRKGNKGEAGKYVPGVGPEGPPGRPGEMGPPGMPGPPGEKGQPGGKGQEGAPGDEGSAGLYGKPGKPGAPGPIGEAGANGGCDHCPKPRLPPGYYL</sequence>
<feature type="compositionally biased region" description="Gly residues" evidence="2">
    <location>
        <begin position="322"/>
        <end position="331"/>
    </location>
</feature>
<feature type="domain" description="Nematode cuticle collagen N-terminal" evidence="4">
    <location>
        <begin position="41"/>
        <end position="93"/>
    </location>
</feature>
<feature type="region of interest" description="Disordered" evidence="2">
    <location>
        <begin position="234"/>
        <end position="377"/>
    </location>
</feature>
<evidence type="ECO:0000256" key="1">
    <source>
        <dbReference type="ARBA" id="ARBA00022737"/>
    </source>
</evidence>
<keyword evidence="3" id="KW-0472">Membrane</keyword>
<feature type="region of interest" description="Disordered" evidence="2">
    <location>
        <begin position="191"/>
        <end position="217"/>
    </location>
</feature>
<dbReference type="Pfam" id="PF01484">
    <property type="entry name" value="Col_cuticle_N"/>
    <property type="match status" value="1"/>
</dbReference>
<name>A0AAF5PFQ8_WUCBA</name>
<reference evidence="6" key="3">
    <citation type="submission" date="2024-02" db="UniProtKB">
        <authorList>
            <consortium name="WormBaseParasite"/>
        </authorList>
    </citation>
    <scope>IDENTIFICATION</scope>
    <source>
        <strain evidence="6">pt0022</strain>
    </source>
</reference>
<evidence type="ECO:0000256" key="3">
    <source>
        <dbReference type="SAM" id="Phobius"/>
    </source>
</evidence>
<organism evidence="5 6">
    <name type="scientific">Wuchereria bancrofti</name>
    <dbReference type="NCBI Taxonomy" id="6293"/>
    <lineage>
        <taxon>Eukaryota</taxon>
        <taxon>Metazoa</taxon>
        <taxon>Ecdysozoa</taxon>
        <taxon>Nematoda</taxon>
        <taxon>Chromadorea</taxon>
        <taxon>Rhabditida</taxon>
        <taxon>Spirurina</taxon>
        <taxon>Spiruromorpha</taxon>
        <taxon>Filarioidea</taxon>
        <taxon>Onchocercidae</taxon>
        <taxon>Wuchereria</taxon>
    </lineage>
</organism>
<dbReference type="InterPro" id="IPR002486">
    <property type="entry name" value="Col_cuticle_N"/>
</dbReference>
<keyword evidence="3" id="KW-0812">Transmembrane</keyword>
<evidence type="ECO:0000256" key="2">
    <source>
        <dbReference type="SAM" id="MobiDB-lite"/>
    </source>
</evidence>
<dbReference type="AlphaFoldDB" id="A0AAF5PFQ8"/>
<feature type="compositionally biased region" description="Low complexity" evidence="2">
    <location>
        <begin position="332"/>
        <end position="357"/>
    </location>
</feature>